<comment type="similarity">
    <text evidence="2 9">Belongs to the sulfotransferase 2 family.</text>
</comment>
<evidence type="ECO:0000256" key="6">
    <source>
        <dbReference type="ARBA" id="ARBA00023034"/>
    </source>
</evidence>
<evidence type="ECO:0000256" key="5">
    <source>
        <dbReference type="ARBA" id="ARBA00022989"/>
    </source>
</evidence>
<accession>A0AAE1CTV5</accession>
<dbReference type="InterPro" id="IPR018011">
    <property type="entry name" value="Carb_sulfotrans_8-10"/>
</dbReference>
<evidence type="ECO:0000256" key="8">
    <source>
        <dbReference type="ARBA" id="ARBA00023180"/>
    </source>
</evidence>
<comment type="caution">
    <text evidence="10">The sequence shown here is derived from an EMBL/GenBank/DDBJ whole genome shotgun (WGS) entry which is preliminary data.</text>
</comment>
<dbReference type="GO" id="GO:0016051">
    <property type="term" value="P:carbohydrate biosynthetic process"/>
    <property type="evidence" value="ECO:0007669"/>
    <property type="project" value="InterPro"/>
</dbReference>
<keyword evidence="7" id="KW-0472">Membrane</keyword>
<evidence type="ECO:0000256" key="7">
    <source>
        <dbReference type="ARBA" id="ARBA00023136"/>
    </source>
</evidence>
<dbReference type="AlphaFoldDB" id="A0AAE1CTV5"/>
<keyword evidence="8 9" id="KW-0325">Glycoprotein</keyword>
<evidence type="ECO:0000256" key="3">
    <source>
        <dbReference type="ARBA" id="ARBA00022679"/>
    </source>
</evidence>
<dbReference type="PANTHER" id="PTHR12137">
    <property type="entry name" value="CARBOHYDRATE SULFOTRANSFERASE"/>
    <property type="match status" value="1"/>
</dbReference>
<keyword evidence="5" id="KW-1133">Transmembrane helix</keyword>
<evidence type="ECO:0000313" key="11">
    <source>
        <dbReference type="Proteomes" id="UP001283361"/>
    </source>
</evidence>
<dbReference type="GO" id="GO:0000139">
    <property type="term" value="C:Golgi membrane"/>
    <property type="evidence" value="ECO:0007669"/>
    <property type="project" value="UniProtKB-SubCell"/>
</dbReference>
<keyword evidence="9" id="KW-0119">Carbohydrate metabolism</keyword>
<name>A0AAE1CTV5_9GAST</name>
<dbReference type="Pfam" id="PF03567">
    <property type="entry name" value="Sulfotransfer_2"/>
    <property type="match status" value="1"/>
</dbReference>
<dbReference type="EC" id="2.8.2.-" evidence="9"/>
<evidence type="ECO:0000256" key="4">
    <source>
        <dbReference type="ARBA" id="ARBA00022692"/>
    </source>
</evidence>
<organism evidence="10 11">
    <name type="scientific">Elysia crispata</name>
    <name type="common">lettuce slug</name>
    <dbReference type="NCBI Taxonomy" id="231223"/>
    <lineage>
        <taxon>Eukaryota</taxon>
        <taxon>Metazoa</taxon>
        <taxon>Spiralia</taxon>
        <taxon>Lophotrochozoa</taxon>
        <taxon>Mollusca</taxon>
        <taxon>Gastropoda</taxon>
        <taxon>Heterobranchia</taxon>
        <taxon>Euthyneura</taxon>
        <taxon>Panpulmonata</taxon>
        <taxon>Sacoglossa</taxon>
        <taxon>Placobranchoidea</taxon>
        <taxon>Plakobranchidae</taxon>
        <taxon>Elysia</taxon>
    </lineage>
</organism>
<sequence length="394" mass="46401">MANLQRKGAQLESNLWRTPEAVFVERRRRLSDICMNDPEAQAGGVERIFTHQSSGVIYCFVPKAGCTFWKRMFLALNRSNTSQPGVFSLDRVAIHKQAGYGRPFRKGIDDWRHYPTRFTVARDPFSRVLSTYLDKAYLPDFWMSNMLNIVQRLKLVNETFEGDFMRSHYDKMAAQYDPKFTASSTSTETSCGKYVTFAQFVTGILELDDPHWMPLSELCNPCQFNVTHLIYMETFTQDSRIILDRLGLDGLLDHQDKNSQVHEEFDIIVDYNFRKLSHDNYVKRCSSTRELAYRLWNNFRWRGYIDPEVAYIAPARDEMKFVRDNLMKQLAEGRTSGLQNRTKLKAAQEEFRRQFYLTLSKDLFKKLEQKYALDFKFYGYEKLRDQMDSSILER</sequence>
<dbReference type="EMBL" id="JAWDGP010006782">
    <property type="protein sequence ID" value="KAK3735518.1"/>
    <property type="molecule type" value="Genomic_DNA"/>
</dbReference>
<comment type="subcellular location">
    <subcellularLocation>
        <location evidence="1 9">Golgi apparatus membrane</location>
        <topology evidence="1 9">Single-pass type II membrane protein</topology>
    </subcellularLocation>
</comment>
<dbReference type="GO" id="GO:0008146">
    <property type="term" value="F:sulfotransferase activity"/>
    <property type="evidence" value="ECO:0007669"/>
    <property type="project" value="InterPro"/>
</dbReference>
<proteinExistence type="inferred from homology"/>
<dbReference type="Proteomes" id="UP001283361">
    <property type="component" value="Unassembled WGS sequence"/>
</dbReference>
<evidence type="ECO:0000256" key="2">
    <source>
        <dbReference type="ARBA" id="ARBA00006339"/>
    </source>
</evidence>
<keyword evidence="9" id="KW-0735">Signal-anchor</keyword>
<keyword evidence="11" id="KW-1185">Reference proteome</keyword>
<keyword evidence="4" id="KW-0812">Transmembrane</keyword>
<evidence type="ECO:0000256" key="1">
    <source>
        <dbReference type="ARBA" id="ARBA00004323"/>
    </source>
</evidence>
<protein>
    <recommendedName>
        <fullName evidence="9">Carbohydrate sulfotransferase</fullName>
        <ecNumber evidence="9">2.8.2.-</ecNumber>
    </recommendedName>
</protein>
<evidence type="ECO:0000256" key="9">
    <source>
        <dbReference type="RuleBase" id="RU364020"/>
    </source>
</evidence>
<dbReference type="PANTHER" id="PTHR12137:SF54">
    <property type="entry name" value="CARBOHYDRATE SULFOTRANSFERASE"/>
    <property type="match status" value="1"/>
</dbReference>
<dbReference type="InterPro" id="IPR005331">
    <property type="entry name" value="Sulfotransferase"/>
</dbReference>
<reference evidence="10" key="1">
    <citation type="journal article" date="2023" name="G3 (Bethesda)">
        <title>A reference genome for the long-term kleptoplast-retaining sea slug Elysia crispata morphotype clarki.</title>
        <authorList>
            <person name="Eastman K.E."/>
            <person name="Pendleton A.L."/>
            <person name="Shaikh M.A."/>
            <person name="Suttiyut T."/>
            <person name="Ogas R."/>
            <person name="Tomko P."/>
            <person name="Gavelis G."/>
            <person name="Widhalm J.R."/>
            <person name="Wisecaver J.H."/>
        </authorList>
    </citation>
    <scope>NUCLEOTIDE SEQUENCE</scope>
    <source>
        <strain evidence="10">ECLA1</strain>
    </source>
</reference>
<keyword evidence="3 9" id="KW-0808">Transferase</keyword>
<evidence type="ECO:0000313" key="10">
    <source>
        <dbReference type="EMBL" id="KAK3735518.1"/>
    </source>
</evidence>
<gene>
    <name evidence="10" type="ORF">RRG08_007136</name>
</gene>
<keyword evidence="6 9" id="KW-0333">Golgi apparatus</keyword>